<dbReference type="SUPFAM" id="SSF53850">
    <property type="entry name" value="Periplasmic binding protein-like II"/>
    <property type="match status" value="1"/>
</dbReference>
<protein>
    <submittedName>
        <fullName evidence="1">Oligopeptide-binding protein OppA</fullName>
    </submittedName>
</protein>
<sequence length="158" mass="17304">MTDKDYTAALYSGNFDMILLDYQGLSTSAYSFLAPFATRYSGEPVSVEDNSKGYTPSVTGFENAEYDAAIDAVLAATTRADRASLLHTAEGLFVKYMPAAPLVFYYDSYLVSSELTGLKNSAFGTRIFKDAVLKNYKDKNAAYLAKKDAKDKENTKSA</sequence>
<dbReference type="Gene3D" id="3.40.190.10">
    <property type="entry name" value="Periplasmic binding protein-like II"/>
    <property type="match status" value="1"/>
</dbReference>
<proteinExistence type="predicted"/>
<gene>
    <name evidence="1" type="primary">oppA_13</name>
    <name evidence="1" type="ORF">SDC9_162094</name>
</gene>
<evidence type="ECO:0000313" key="1">
    <source>
        <dbReference type="EMBL" id="MPN14765.1"/>
    </source>
</evidence>
<dbReference type="AlphaFoldDB" id="A0A645FK49"/>
<organism evidence="1">
    <name type="scientific">bioreactor metagenome</name>
    <dbReference type="NCBI Taxonomy" id="1076179"/>
    <lineage>
        <taxon>unclassified sequences</taxon>
        <taxon>metagenomes</taxon>
        <taxon>ecological metagenomes</taxon>
    </lineage>
</organism>
<dbReference type="EMBL" id="VSSQ01061431">
    <property type="protein sequence ID" value="MPN14765.1"/>
    <property type="molecule type" value="Genomic_DNA"/>
</dbReference>
<reference evidence="1" key="1">
    <citation type="submission" date="2019-08" db="EMBL/GenBank/DDBJ databases">
        <authorList>
            <person name="Kucharzyk K."/>
            <person name="Murdoch R.W."/>
            <person name="Higgins S."/>
            <person name="Loffler F."/>
        </authorList>
    </citation>
    <scope>NUCLEOTIDE SEQUENCE</scope>
</reference>
<dbReference type="Gene3D" id="3.10.105.10">
    <property type="entry name" value="Dipeptide-binding Protein, Domain 3"/>
    <property type="match status" value="1"/>
</dbReference>
<comment type="caution">
    <text evidence="1">The sequence shown here is derived from an EMBL/GenBank/DDBJ whole genome shotgun (WGS) entry which is preliminary data.</text>
</comment>
<name>A0A645FK49_9ZZZZ</name>
<accession>A0A645FK49</accession>